<accession>A0A8J2Z5H8</accession>
<evidence type="ECO:0000313" key="1">
    <source>
        <dbReference type="EMBL" id="GGG03020.1"/>
    </source>
</evidence>
<dbReference type="Pfam" id="PF05136">
    <property type="entry name" value="Phage_portal_2"/>
    <property type="match status" value="1"/>
</dbReference>
<comment type="caution">
    <text evidence="1">The sequence shown here is derived from an EMBL/GenBank/DDBJ whole genome shotgun (WGS) entry which is preliminary data.</text>
</comment>
<dbReference type="Proteomes" id="UP000636949">
    <property type="component" value="Unassembled WGS sequence"/>
</dbReference>
<dbReference type="RefSeq" id="WP_117003377.1">
    <property type="nucleotide sequence ID" value="NZ_BMJS01000026.1"/>
</dbReference>
<dbReference type="EMBL" id="BMJS01000026">
    <property type="protein sequence ID" value="GGG03020.1"/>
    <property type="molecule type" value="Genomic_DNA"/>
</dbReference>
<reference evidence="1" key="1">
    <citation type="journal article" date="2014" name="Int. J. Syst. Evol. Microbiol.">
        <title>Complete genome sequence of Corynebacterium casei LMG S-19264T (=DSM 44701T), isolated from a smear-ripened cheese.</title>
        <authorList>
            <consortium name="US DOE Joint Genome Institute (JGI-PGF)"/>
            <person name="Walter F."/>
            <person name="Albersmeier A."/>
            <person name="Kalinowski J."/>
            <person name="Ruckert C."/>
        </authorList>
    </citation>
    <scope>NUCLEOTIDE SEQUENCE</scope>
    <source>
        <strain evidence="1">CGMCC 1.15758</strain>
    </source>
</reference>
<dbReference type="GO" id="GO:0005198">
    <property type="term" value="F:structural molecule activity"/>
    <property type="evidence" value="ECO:0007669"/>
    <property type="project" value="InterPro"/>
</dbReference>
<evidence type="ECO:0000313" key="2">
    <source>
        <dbReference type="Proteomes" id="UP000636949"/>
    </source>
</evidence>
<name>A0A8J2Z5H8_9GAMM</name>
<dbReference type="InterPro" id="IPR006429">
    <property type="entry name" value="Phage_lambda_portal"/>
</dbReference>
<dbReference type="OrthoDB" id="622132at2"/>
<dbReference type="GO" id="GO:0019068">
    <property type="term" value="P:virion assembly"/>
    <property type="evidence" value="ECO:0007669"/>
    <property type="project" value="InterPro"/>
</dbReference>
<organism evidence="1 2">
    <name type="scientific">Cysteiniphilum litorale</name>
    <dbReference type="NCBI Taxonomy" id="2056700"/>
    <lineage>
        <taxon>Bacteria</taxon>
        <taxon>Pseudomonadati</taxon>
        <taxon>Pseudomonadota</taxon>
        <taxon>Gammaproteobacteria</taxon>
        <taxon>Thiotrichales</taxon>
        <taxon>Fastidiosibacteraceae</taxon>
        <taxon>Cysteiniphilum</taxon>
    </lineage>
</organism>
<proteinExistence type="predicted"/>
<protein>
    <submittedName>
        <fullName evidence="1">Phage portal protein</fullName>
    </submittedName>
</protein>
<keyword evidence="2" id="KW-1185">Reference proteome</keyword>
<reference evidence="1" key="2">
    <citation type="submission" date="2020-09" db="EMBL/GenBank/DDBJ databases">
        <authorList>
            <person name="Sun Q."/>
            <person name="Zhou Y."/>
        </authorList>
    </citation>
    <scope>NUCLEOTIDE SEQUENCE</scope>
    <source>
        <strain evidence="1">CGMCC 1.15758</strain>
    </source>
</reference>
<dbReference type="AlphaFoldDB" id="A0A8J2Z5H8"/>
<sequence length="497" mass="55520">MGLLSLFKQDKTKAQHALQRKTYNVMQKRMYEAARSNLVRDIFSGGDIDEMIESQSSAILRRAREAYANNDYVKGYISMACTNIIGHKGIRIQCKSKSDALNNKVELSFSRWARRGRCDVTGQLSLIDVQLSCVRSLLRDGEFFVLKHVIDGQLQLQLIDSGRIDVTKRATLSNGNKVINGVELNHYGKPQAYYLVDDDGAETTRIAAQNVIHGFISEYIGQKRGISTIATALIRLGLLKEFETAAVDNARSNAKSMGFFKKPEGVIDYEQFADRDGEASDEFSIQTLDDAARFHVIEAGYDFTGFDAQFPSTNFAPFKESILKAISSSLGYGVNYINLGNDLKGVSYSSARQGLLSERDAWRMLQTLLIDTLMRPVFESWLEVEYASGRLGNISVLSFDSLIDSVRFQTRAWAWIDPLKDAKGTTESINNHTISLSQAILDAGGDPEDTLNQIAMDNERLKELGIVMQSVPDDNNEMNIQKQIEDGISNAELYQDD</sequence>
<dbReference type="NCBIfam" id="TIGR01539">
    <property type="entry name" value="portal_lambda"/>
    <property type="match status" value="1"/>
</dbReference>
<gene>
    <name evidence="1" type="ORF">GCM10010995_20590</name>
</gene>